<comment type="caution">
    <text evidence="4">The sequence shown here is derived from an EMBL/GenBank/DDBJ whole genome shotgun (WGS) entry which is preliminary data.</text>
</comment>
<gene>
    <name evidence="4" type="ORF">DLAC_11481</name>
</gene>
<dbReference type="EMBL" id="LODT01000006">
    <property type="protein sequence ID" value="KYR01530.1"/>
    <property type="molecule type" value="Genomic_DNA"/>
</dbReference>
<dbReference type="PANTHER" id="PTHR24346:SF30">
    <property type="entry name" value="MATERNAL EMBRYONIC LEUCINE ZIPPER KINASE"/>
    <property type="match status" value="1"/>
</dbReference>
<name>A0A152A5M4_TIELA</name>
<evidence type="ECO:0000256" key="1">
    <source>
        <dbReference type="ARBA" id="ARBA00022741"/>
    </source>
</evidence>
<dbReference type="AlphaFoldDB" id="A0A152A5M4"/>
<protein>
    <recommendedName>
        <fullName evidence="3">Protein kinase domain-containing protein</fullName>
    </recommendedName>
</protein>
<dbReference type="GO" id="GO:0004674">
    <property type="term" value="F:protein serine/threonine kinase activity"/>
    <property type="evidence" value="ECO:0007669"/>
    <property type="project" value="TreeGrafter"/>
</dbReference>
<keyword evidence="2" id="KW-0067">ATP-binding</keyword>
<dbReference type="InterPro" id="IPR000719">
    <property type="entry name" value="Prot_kinase_dom"/>
</dbReference>
<dbReference type="InterPro" id="IPR011009">
    <property type="entry name" value="Kinase-like_dom_sf"/>
</dbReference>
<evidence type="ECO:0000259" key="3">
    <source>
        <dbReference type="PROSITE" id="PS50011"/>
    </source>
</evidence>
<dbReference type="GO" id="GO:0035556">
    <property type="term" value="P:intracellular signal transduction"/>
    <property type="evidence" value="ECO:0007669"/>
    <property type="project" value="TreeGrafter"/>
</dbReference>
<dbReference type="Pfam" id="PF00069">
    <property type="entry name" value="Pkinase"/>
    <property type="match status" value="1"/>
</dbReference>
<dbReference type="PANTHER" id="PTHR24346">
    <property type="entry name" value="MAP/MICROTUBULE AFFINITY-REGULATING KINASE"/>
    <property type="match status" value="1"/>
</dbReference>
<dbReference type="OMA" id="AQNIMID"/>
<dbReference type="PROSITE" id="PS50011">
    <property type="entry name" value="PROTEIN_KINASE_DOM"/>
    <property type="match status" value="1"/>
</dbReference>
<dbReference type="Gene3D" id="1.10.510.10">
    <property type="entry name" value="Transferase(Phosphotransferase) domain 1"/>
    <property type="match status" value="1"/>
</dbReference>
<keyword evidence="5" id="KW-1185">Reference proteome</keyword>
<proteinExistence type="predicted"/>
<dbReference type="InParanoid" id="A0A152A5M4"/>
<organism evidence="4 5">
    <name type="scientific">Tieghemostelium lacteum</name>
    <name type="common">Slime mold</name>
    <name type="synonym">Dictyostelium lacteum</name>
    <dbReference type="NCBI Taxonomy" id="361077"/>
    <lineage>
        <taxon>Eukaryota</taxon>
        <taxon>Amoebozoa</taxon>
        <taxon>Evosea</taxon>
        <taxon>Eumycetozoa</taxon>
        <taxon>Dictyostelia</taxon>
        <taxon>Dictyosteliales</taxon>
        <taxon>Raperosteliaceae</taxon>
        <taxon>Tieghemostelium</taxon>
    </lineage>
</organism>
<feature type="domain" description="Protein kinase" evidence="3">
    <location>
        <begin position="1"/>
        <end position="155"/>
    </location>
</feature>
<evidence type="ECO:0000313" key="5">
    <source>
        <dbReference type="Proteomes" id="UP000076078"/>
    </source>
</evidence>
<dbReference type="SMART" id="SM00220">
    <property type="entry name" value="S_TKc"/>
    <property type="match status" value="1"/>
</dbReference>
<dbReference type="OrthoDB" id="27656at2759"/>
<dbReference type="GO" id="GO:0005524">
    <property type="term" value="F:ATP binding"/>
    <property type="evidence" value="ECO:0007669"/>
    <property type="project" value="UniProtKB-KW"/>
</dbReference>
<keyword evidence="1" id="KW-0547">Nucleotide-binding</keyword>
<reference evidence="4 5" key="1">
    <citation type="submission" date="2015-12" db="EMBL/GenBank/DDBJ databases">
        <title>Dictyostelia acquired genes for synthesis and detection of signals that induce cell-type specialization by lateral gene transfer from prokaryotes.</title>
        <authorList>
            <person name="Gloeckner G."/>
            <person name="Schaap P."/>
        </authorList>
    </citation>
    <scope>NUCLEOTIDE SEQUENCE [LARGE SCALE GENOMIC DNA]</scope>
    <source>
        <strain evidence="4 5">TK</strain>
    </source>
</reference>
<sequence length="155" mass="17578">MEFLVNNRALSEKCAMNLFEQLVNAITYAHYRKVVHRDLKAQNIMIDKYGNLKVIDFGLGVMDYIHNLNDVGSSLTCIAPEVLNGGFYDGTVSDVWSLGVLLYMMVTGVHPFDPDVYGNADMNPSYLKWLCENLTLIPPIVDTKFHNICLQFVRI</sequence>
<dbReference type="SUPFAM" id="SSF56112">
    <property type="entry name" value="Protein kinase-like (PK-like)"/>
    <property type="match status" value="1"/>
</dbReference>
<dbReference type="STRING" id="361077.A0A152A5M4"/>
<evidence type="ECO:0000313" key="4">
    <source>
        <dbReference type="EMBL" id="KYR01530.1"/>
    </source>
</evidence>
<dbReference type="InterPro" id="IPR008271">
    <property type="entry name" value="Ser/Thr_kinase_AS"/>
</dbReference>
<dbReference type="GO" id="GO:0005737">
    <property type="term" value="C:cytoplasm"/>
    <property type="evidence" value="ECO:0007669"/>
    <property type="project" value="TreeGrafter"/>
</dbReference>
<dbReference type="PROSITE" id="PS00108">
    <property type="entry name" value="PROTEIN_KINASE_ST"/>
    <property type="match status" value="1"/>
</dbReference>
<dbReference type="Proteomes" id="UP000076078">
    <property type="component" value="Unassembled WGS sequence"/>
</dbReference>
<accession>A0A152A5M4</accession>
<evidence type="ECO:0000256" key="2">
    <source>
        <dbReference type="ARBA" id="ARBA00022840"/>
    </source>
</evidence>